<evidence type="ECO:0000313" key="2">
    <source>
        <dbReference type="Proteomes" id="UP001362999"/>
    </source>
</evidence>
<dbReference type="Gene3D" id="2.120.10.80">
    <property type="entry name" value="Kelch-type beta propeller"/>
    <property type="match status" value="1"/>
</dbReference>
<sequence length="257" mass="28421">MKIGTRLADVDLNSFAWFNIAIPGPIPVPKLSATMVAVENRLFVFGGRTKYEDDSPFLSTFSVACYNGKDGWSWQCVDHQYPPHIPNLGCSVQAAVINDGKTILLHKGWIENTEAFQFSDITRIFFNVANFTMNAGSAMSGNLPQNVSWHILGTSSLQPKSSTFAFAAWAVYEDGFAPDIWLYVPHEGRLHSLDIQERLSSLKLDLQSFAVINSRVILLGSTEGKIEELEKMDCTPPGRLPTWNTAVEVIGLEAIPV</sequence>
<comment type="caution">
    <text evidence="1">The sequence shown here is derived from an EMBL/GenBank/DDBJ whole genome shotgun (WGS) entry which is preliminary data.</text>
</comment>
<accession>A0AAW0AQH7</accession>
<keyword evidence="2" id="KW-1185">Reference proteome</keyword>
<gene>
    <name evidence="1" type="ORF">R3P38DRAFT_2787519</name>
</gene>
<proteinExistence type="predicted"/>
<reference evidence="1 2" key="1">
    <citation type="journal article" date="2024" name="J Genomics">
        <title>Draft genome sequencing and assembly of Favolaschia claudopus CIRM-BRFM 2984 isolated from oak limbs.</title>
        <authorList>
            <person name="Navarro D."/>
            <person name="Drula E."/>
            <person name="Chaduli D."/>
            <person name="Cazenave R."/>
            <person name="Ahrendt S."/>
            <person name="Wang J."/>
            <person name="Lipzen A."/>
            <person name="Daum C."/>
            <person name="Barry K."/>
            <person name="Grigoriev I.V."/>
            <person name="Favel A."/>
            <person name="Rosso M.N."/>
            <person name="Martin F."/>
        </authorList>
    </citation>
    <scope>NUCLEOTIDE SEQUENCE [LARGE SCALE GENOMIC DNA]</scope>
    <source>
        <strain evidence="1 2">CIRM-BRFM 2984</strain>
    </source>
</reference>
<dbReference type="Proteomes" id="UP001362999">
    <property type="component" value="Unassembled WGS sequence"/>
</dbReference>
<name>A0AAW0AQH7_9AGAR</name>
<dbReference type="SUPFAM" id="SSF117281">
    <property type="entry name" value="Kelch motif"/>
    <property type="match status" value="1"/>
</dbReference>
<organism evidence="1 2">
    <name type="scientific">Favolaschia claudopus</name>
    <dbReference type="NCBI Taxonomy" id="2862362"/>
    <lineage>
        <taxon>Eukaryota</taxon>
        <taxon>Fungi</taxon>
        <taxon>Dikarya</taxon>
        <taxon>Basidiomycota</taxon>
        <taxon>Agaricomycotina</taxon>
        <taxon>Agaricomycetes</taxon>
        <taxon>Agaricomycetidae</taxon>
        <taxon>Agaricales</taxon>
        <taxon>Marasmiineae</taxon>
        <taxon>Mycenaceae</taxon>
        <taxon>Favolaschia</taxon>
    </lineage>
</organism>
<evidence type="ECO:0000313" key="1">
    <source>
        <dbReference type="EMBL" id="KAK7014686.1"/>
    </source>
</evidence>
<dbReference type="InterPro" id="IPR015915">
    <property type="entry name" value="Kelch-typ_b-propeller"/>
</dbReference>
<dbReference type="EMBL" id="JAWWNJ010000056">
    <property type="protein sequence ID" value="KAK7014686.1"/>
    <property type="molecule type" value="Genomic_DNA"/>
</dbReference>
<dbReference type="AlphaFoldDB" id="A0AAW0AQH7"/>
<protein>
    <submittedName>
        <fullName evidence="1">Uncharacterized protein</fullName>
    </submittedName>
</protein>